<dbReference type="Pfam" id="PF01882">
    <property type="entry name" value="DUF58"/>
    <property type="match status" value="1"/>
</dbReference>
<accession>A0A1G9ATE3</accession>
<gene>
    <name evidence="2" type="ORF">SAMN04488571_1071</name>
</gene>
<sequence>MDRKAALTSQEIRGFRPYHSGDDPRQVDWKITAKRGTLYVREPTGLEGGVSLISVDLPARTGDPEIFARFMMAISSAVEGAIAARNDCSLLVVAGPEIVRFISRIQDIREALAAFSGLLPFEPRTYLYRAPGPAALAARVRHPGAGADPCDREYHARLRDILSAFAVEKPMPFTVAIRGALSQAGAAEVRIFSLLQPGDKSHLIQFIHEAKVRGMRVVLQAPAGAGTIMGVDAVEVL</sequence>
<dbReference type="Proteomes" id="UP000326500">
    <property type="component" value="Unassembled WGS sequence"/>
</dbReference>
<protein>
    <recommendedName>
        <fullName evidence="1">DUF58 domain-containing protein</fullName>
    </recommendedName>
</protein>
<dbReference type="EMBL" id="FNFT01000007">
    <property type="protein sequence ID" value="SDK29910.1"/>
    <property type="molecule type" value="Genomic_DNA"/>
</dbReference>
<evidence type="ECO:0000313" key="3">
    <source>
        <dbReference type="Proteomes" id="UP000326500"/>
    </source>
</evidence>
<dbReference type="RefSeq" id="WP_066958809.1">
    <property type="nucleotide sequence ID" value="NZ_BCNX01000016.1"/>
</dbReference>
<name>A0A1G9ATE3_9EURY</name>
<reference evidence="2 3" key="1">
    <citation type="submission" date="2016-10" db="EMBL/GenBank/DDBJ databases">
        <authorList>
            <person name="Varghese N."/>
            <person name="Submissions S."/>
        </authorList>
    </citation>
    <scope>NUCLEOTIDE SEQUENCE [LARGE SCALE GENOMIC DNA]</scope>
    <source>
        <strain evidence="2 3">DSM 2373</strain>
    </source>
</reference>
<evidence type="ECO:0000259" key="1">
    <source>
        <dbReference type="Pfam" id="PF01882"/>
    </source>
</evidence>
<dbReference type="STRING" id="2200.GCA_001571405_02230"/>
<organism evidence="2 3">
    <name type="scientific">Methanoculleus thermophilus</name>
    <dbReference type="NCBI Taxonomy" id="2200"/>
    <lineage>
        <taxon>Archaea</taxon>
        <taxon>Methanobacteriati</taxon>
        <taxon>Methanobacteriota</taxon>
        <taxon>Stenosarchaea group</taxon>
        <taxon>Methanomicrobia</taxon>
        <taxon>Methanomicrobiales</taxon>
        <taxon>Methanomicrobiaceae</taxon>
        <taxon>Methanoculleus</taxon>
    </lineage>
</organism>
<dbReference type="AlphaFoldDB" id="A0A1G9ATE3"/>
<feature type="domain" description="DUF58" evidence="1">
    <location>
        <begin position="15"/>
        <end position="59"/>
    </location>
</feature>
<dbReference type="InterPro" id="IPR002881">
    <property type="entry name" value="DUF58"/>
</dbReference>
<proteinExistence type="predicted"/>
<keyword evidence="3" id="KW-1185">Reference proteome</keyword>
<evidence type="ECO:0000313" key="2">
    <source>
        <dbReference type="EMBL" id="SDK29910.1"/>
    </source>
</evidence>